<accession>A0A1M5EHI6</accession>
<dbReference type="PANTHER" id="PTHR33713:SF11">
    <property type="entry name" value="PREVENT-HOST-DEATH FAMILY PROTEIN"/>
    <property type="match status" value="1"/>
</dbReference>
<dbReference type="PANTHER" id="PTHR33713">
    <property type="entry name" value="ANTITOXIN YAFN-RELATED"/>
    <property type="match status" value="1"/>
</dbReference>
<evidence type="ECO:0000256" key="2">
    <source>
        <dbReference type="RuleBase" id="RU362080"/>
    </source>
</evidence>
<evidence type="ECO:0000313" key="4">
    <source>
        <dbReference type="Proteomes" id="UP000184041"/>
    </source>
</evidence>
<dbReference type="OrthoDB" id="9809157at2"/>
<comment type="similarity">
    <text evidence="1 2">Belongs to the phD/YefM antitoxin family.</text>
</comment>
<comment type="function">
    <text evidence="2">Antitoxin component of a type II toxin-antitoxin (TA) system.</text>
</comment>
<keyword evidence="4" id="KW-1185">Reference proteome</keyword>
<reference evidence="3 4" key="1">
    <citation type="submission" date="2016-11" db="EMBL/GenBank/DDBJ databases">
        <authorList>
            <person name="Jaros S."/>
            <person name="Januszkiewicz K."/>
            <person name="Wedrychowicz H."/>
        </authorList>
    </citation>
    <scope>NUCLEOTIDE SEQUENCE [LARGE SCALE GENOMIC DNA]</scope>
    <source>
        <strain evidence="3 4">DSM 21986</strain>
    </source>
</reference>
<dbReference type="InterPro" id="IPR036165">
    <property type="entry name" value="YefM-like_sf"/>
</dbReference>
<evidence type="ECO:0000313" key="3">
    <source>
        <dbReference type="EMBL" id="SHF78584.1"/>
    </source>
</evidence>
<name>A0A1M5EHI6_9BACT</name>
<gene>
    <name evidence="3" type="ORF">SAMN05443144_11359</name>
</gene>
<protein>
    <recommendedName>
        <fullName evidence="2">Antitoxin</fullName>
    </recommendedName>
</protein>
<dbReference type="Gene3D" id="3.40.1620.10">
    <property type="entry name" value="YefM-like domain"/>
    <property type="match status" value="1"/>
</dbReference>
<organism evidence="3 4">
    <name type="scientific">Fodinibius roseus</name>
    <dbReference type="NCBI Taxonomy" id="1194090"/>
    <lineage>
        <taxon>Bacteria</taxon>
        <taxon>Pseudomonadati</taxon>
        <taxon>Balneolota</taxon>
        <taxon>Balneolia</taxon>
        <taxon>Balneolales</taxon>
        <taxon>Balneolaceae</taxon>
        <taxon>Fodinibius</taxon>
    </lineage>
</organism>
<dbReference type="STRING" id="1194090.SAMN05443144_11359"/>
<proteinExistence type="inferred from homology"/>
<dbReference type="EMBL" id="FQUS01000013">
    <property type="protein sequence ID" value="SHF78584.1"/>
    <property type="molecule type" value="Genomic_DNA"/>
</dbReference>
<sequence>MNTISISKDIEPLSEFRKKSADFIKRLKKEKQPIILTQHGKSAAVLMDVTEYERFSKKLELLEDLLEAKQQAEKGETYTMDEARERIEKHLSKWK</sequence>
<dbReference type="SUPFAM" id="SSF143120">
    <property type="entry name" value="YefM-like"/>
    <property type="match status" value="1"/>
</dbReference>
<dbReference type="RefSeq" id="WP_073064821.1">
    <property type="nucleotide sequence ID" value="NZ_FQUS01000013.1"/>
</dbReference>
<dbReference type="NCBIfam" id="TIGR01552">
    <property type="entry name" value="phd_fam"/>
    <property type="match status" value="1"/>
</dbReference>
<dbReference type="AlphaFoldDB" id="A0A1M5EHI6"/>
<dbReference type="Pfam" id="PF02604">
    <property type="entry name" value="PhdYeFM_antitox"/>
    <property type="match status" value="1"/>
</dbReference>
<dbReference type="InterPro" id="IPR006442">
    <property type="entry name" value="Antitoxin_Phd/YefM"/>
</dbReference>
<dbReference type="Proteomes" id="UP000184041">
    <property type="component" value="Unassembled WGS sequence"/>
</dbReference>
<evidence type="ECO:0000256" key="1">
    <source>
        <dbReference type="ARBA" id="ARBA00009981"/>
    </source>
</evidence>
<dbReference type="InterPro" id="IPR051405">
    <property type="entry name" value="phD/YefM_antitoxin"/>
</dbReference>